<comment type="caution">
    <text evidence="2">The sequence shown here is derived from an EMBL/GenBank/DDBJ whole genome shotgun (WGS) entry which is preliminary data.</text>
</comment>
<evidence type="ECO:0000313" key="2">
    <source>
        <dbReference type="EMBL" id="MCE3049993.1"/>
    </source>
</evidence>
<dbReference type="InterPro" id="IPR010493">
    <property type="entry name" value="Ser_AcTrfase_N"/>
</dbReference>
<keyword evidence="3" id="KW-1185">Reference proteome</keyword>
<organism evidence="2 3">
    <name type="scientific">Datura stramonium</name>
    <name type="common">Jimsonweed</name>
    <name type="synonym">Common thornapple</name>
    <dbReference type="NCBI Taxonomy" id="4076"/>
    <lineage>
        <taxon>Eukaryota</taxon>
        <taxon>Viridiplantae</taxon>
        <taxon>Streptophyta</taxon>
        <taxon>Embryophyta</taxon>
        <taxon>Tracheophyta</taxon>
        <taxon>Spermatophyta</taxon>
        <taxon>Magnoliopsida</taxon>
        <taxon>eudicotyledons</taxon>
        <taxon>Gunneridae</taxon>
        <taxon>Pentapetalae</taxon>
        <taxon>asterids</taxon>
        <taxon>lamiids</taxon>
        <taxon>Solanales</taxon>
        <taxon>Solanaceae</taxon>
        <taxon>Solanoideae</taxon>
        <taxon>Datureae</taxon>
        <taxon>Datura</taxon>
    </lineage>
</organism>
<dbReference type="Pfam" id="PF06426">
    <property type="entry name" value="SATase_N"/>
    <property type="match status" value="1"/>
</dbReference>
<feature type="domain" description="Serine acetyltransferase N-terminal" evidence="1">
    <location>
        <begin position="209"/>
        <end position="257"/>
    </location>
</feature>
<dbReference type="InterPro" id="IPR042122">
    <property type="entry name" value="Ser_AcTrfase_N_sf"/>
</dbReference>
<evidence type="ECO:0000259" key="1">
    <source>
        <dbReference type="Pfam" id="PF06426"/>
    </source>
</evidence>
<proteinExistence type="predicted"/>
<dbReference type="EMBL" id="JACEIK010007282">
    <property type="protein sequence ID" value="MCE3049993.1"/>
    <property type="molecule type" value="Genomic_DNA"/>
</dbReference>
<gene>
    <name evidence="2" type="primary">SAT1_14</name>
    <name evidence="2" type="ORF">HAX54_046265</name>
</gene>
<dbReference type="Gene3D" id="1.10.3130.10">
    <property type="entry name" value="serine acetyltransferase, domain 1"/>
    <property type="match status" value="1"/>
</dbReference>
<accession>A0ABS8WGU7</accession>
<evidence type="ECO:0000313" key="3">
    <source>
        <dbReference type="Proteomes" id="UP000823775"/>
    </source>
</evidence>
<protein>
    <submittedName>
        <fullName evidence="2">Diamine acetyltransferase 1</fullName>
    </submittedName>
</protein>
<reference evidence="2 3" key="1">
    <citation type="journal article" date="2021" name="BMC Genomics">
        <title>Datura genome reveals duplications of psychoactive alkaloid biosynthetic genes and high mutation rate following tissue culture.</title>
        <authorList>
            <person name="Rajewski A."/>
            <person name="Carter-House D."/>
            <person name="Stajich J."/>
            <person name="Litt A."/>
        </authorList>
    </citation>
    <scope>NUCLEOTIDE SEQUENCE [LARGE SCALE GENOMIC DNA]</scope>
    <source>
        <strain evidence="2">AR-01</strain>
    </source>
</reference>
<sequence>MAISSSSLSAALFPVCNSSSISAQPKFSVLFAFQIPLSYRFSTNLDCQQLRFLLLLKSWMPRMSLLLLDIPAASTLSVGGDSDKAAPKQKIRIKLRSYWVPLIEDIVSKLWTLQERQMQRPLLQTIDKLMLLDLPAACLHSSKTKTPDPNKPQIDDHVYNYAKYCRPNFPDHVSQTPISEKELHITKNGGILEDIEEGVVLIVGKKADGARLDVEQEPILLNYYKNSILAQDSTGSALAYHLSMKLCNSSLPSDTLVIFHGGAYGG</sequence>
<name>A0ABS8WGU7_DATST</name>
<dbReference type="Proteomes" id="UP000823775">
    <property type="component" value="Unassembled WGS sequence"/>
</dbReference>